<dbReference type="GO" id="GO:0008270">
    <property type="term" value="F:zinc ion binding"/>
    <property type="evidence" value="ECO:0007669"/>
    <property type="project" value="InterPro"/>
</dbReference>
<keyword evidence="1" id="KW-0479">Metal-binding</keyword>
<dbReference type="PROSITE" id="PS00463">
    <property type="entry name" value="ZN2_CY6_FUNGAL_1"/>
    <property type="match status" value="1"/>
</dbReference>
<keyword evidence="2" id="KW-0805">Transcription regulation</keyword>
<dbReference type="SMART" id="SM00066">
    <property type="entry name" value="GAL4"/>
    <property type="match status" value="1"/>
</dbReference>
<feature type="region of interest" description="Disordered" evidence="6">
    <location>
        <begin position="202"/>
        <end position="223"/>
    </location>
</feature>
<evidence type="ECO:0000256" key="6">
    <source>
        <dbReference type="SAM" id="MobiDB-lite"/>
    </source>
</evidence>
<evidence type="ECO:0000259" key="7">
    <source>
        <dbReference type="PROSITE" id="PS50048"/>
    </source>
</evidence>
<proteinExistence type="predicted"/>
<dbReference type="GO" id="GO:0003677">
    <property type="term" value="F:DNA binding"/>
    <property type="evidence" value="ECO:0007669"/>
    <property type="project" value="UniProtKB-KW"/>
</dbReference>
<dbReference type="PANTHER" id="PTHR31069">
    <property type="entry name" value="OLEATE-ACTIVATED TRANSCRIPTION FACTOR 1-RELATED"/>
    <property type="match status" value="1"/>
</dbReference>
<feature type="region of interest" description="Disordered" evidence="6">
    <location>
        <begin position="51"/>
        <end position="126"/>
    </location>
</feature>
<evidence type="ECO:0000313" key="8">
    <source>
        <dbReference type="EMBL" id="KAG9186271.1"/>
    </source>
</evidence>
<evidence type="ECO:0000256" key="4">
    <source>
        <dbReference type="ARBA" id="ARBA00023163"/>
    </source>
</evidence>
<sequence length="423" mass="46082">MKSSRLGFRRLRNSCDICTQSKLKCSREKPVCQRCVDRGCQQDCNYSIARRPGRRRQTSVVSDDAGSYGPDANINVMRMRRGTAPLTPSSNLADPLLSTKERHDSTRSTPQQKDTRDGENGGTIVKSPVVASIDSLTNIPMELPHDSDAIDFGAIDDVSLWEWGVSGVDPGSTNSHHSSSVTQMWDVPSGQDMFSGTGFVISNSIGEPRQEPSPPPSHISEQNTCQDDYDFLTHAADFAEASSSSGAAASDLIFDLSKNVDCKCSSQLSQLIYLVSLRCATPTPPDVVFAVEQQLNRTKDTVSACANCSLSSPYMSMMFCTSMSWVIEHLETYIREANTASAHNGLVTYLTIGGLALSKEMSHSCFEALLKLRLRRVVQTARELAAFDVDAKSTLLDGVRMAALETGAAAQQMFGMLEMRGAF</sequence>
<evidence type="ECO:0000256" key="1">
    <source>
        <dbReference type="ARBA" id="ARBA00022723"/>
    </source>
</evidence>
<keyword evidence="9" id="KW-1185">Reference proteome</keyword>
<feature type="domain" description="Zn(2)-C6 fungal-type" evidence="7">
    <location>
        <begin position="14"/>
        <end position="46"/>
    </location>
</feature>
<gene>
    <name evidence="8" type="ORF">G6011_02827</name>
</gene>
<name>A0AAD4FBK6_9PLEO</name>
<evidence type="ECO:0000256" key="5">
    <source>
        <dbReference type="ARBA" id="ARBA00023242"/>
    </source>
</evidence>
<dbReference type="SUPFAM" id="SSF57701">
    <property type="entry name" value="Zn2/Cys6 DNA-binding domain"/>
    <property type="match status" value="1"/>
</dbReference>
<dbReference type="InterPro" id="IPR001138">
    <property type="entry name" value="Zn2Cys6_DnaBD"/>
</dbReference>
<dbReference type="InterPro" id="IPR036864">
    <property type="entry name" value="Zn2-C6_fun-type_DNA-bd_sf"/>
</dbReference>
<dbReference type="PRINTS" id="PR00755">
    <property type="entry name" value="AFLATOXINBRP"/>
</dbReference>
<keyword evidence="5" id="KW-0539">Nucleus</keyword>
<dbReference type="EMBL" id="JAANER010000009">
    <property type="protein sequence ID" value="KAG9186271.1"/>
    <property type="molecule type" value="Genomic_DNA"/>
</dbReference>
<dbReference type="Proteomes" id="UP001199106">
    <property type="component" value="Unassembled WGS sequence"/>
</dbReference>
<dbReference type="AlphaFoldDB" id="A0AAD4FBK6"/>
<dbReference type="Gene3D" id="4.10.240.10">
    <property type="entry name" value="Zn(2)-C6 fungal-type DNA-binding domain"/>
    <property type="match status" value="1"/>
</dbReference>
<keyword evidence="4" id="KW-0804">Transcription</keyword>
<dbReference type="GO" id="GO:0000981">
    <property type="term" value="F:DNA-binding transcription factor activity, RNA polymerase II-specific"/>
    <property type="evidence" value="ECO:0007669"/>
    <property type="project" value="InterPro"/>
</dbReference>
<comment type="caution">
    <text evidence="8">The sequence shown here is derived from an EMBL/GenBank/DDBJ whole genome shotgun (WGS) entry which is preliminary data.</text>
</comment>
<evidence type="ECO:0000256" key="3">
    <source>
        <dbReference type="ARBA" id="ARBA00023125"/>
    </source>
</evidence>
<reference evidence="8" key="1">
    <citation type="submission" date="2021-07" db="EMBL/GenBank/DDBJ databases">
        <title>Genome Resource of American Ginseng Black Spot Pathogen Alternaria panax.</title>
        <authorList>
            <person name="Qiu C."/>
            <person name="Wang W."/>
            <person name="Liu Z."/>
        </authorList>
    </citation>
    <scope>NUCLEOTIDE SEQUENCE</scope>
    <source>
        <strain evidence="8">BNCC115425</strain>
    </source>
</reference>
<dbReference type="PANTHER" id="PTHR31069:SF31">
    <property type="entry name" value="MONODICTYPHENONE CLUSTER TRANSCRIPTION FACTOR-RELATED"/>
    <property type="match status" value="1"/>
</dbReference>
<accession>A0AAD4FBK6</accession>
<protein>
    <recommendedName>
        <fullName evidence="7">Zn(2)-C6 fungal-type domain-containing protein</fullName>
    </recommendedName>
</protein>
<keyword evidence="3" id="KW-0238">DNA-binding</keyword>
<dbReference type="Pfam" id="PF00172">
    <property type="entry name" value="Zn_clus"/>
    <property type="match status" value="1"/>
</dbReference>
<evidence type="ECO:0000313" key="9">
    <source>
        <dbReference type="Proteomes" id="UP001199106"/>
    </source>
</evidence>
<evidence type="ECO:0000256" key="2">
    <source>
        <dbReference type="ARBA" id="ARBA00023015"/>
    </source>
</evidence>
<dbReference type="InterPro" id="IPR050675">
    <property type="entry name" value="OAF3"/>
</dbReference>
<dbReference type="CDD" id="cd00067">
    <property type="entry name" value="GAL4"/>
    <property type="match status" value="1"/>
</dbReference>
<dbReference type="PROSITE" id="PS50048">
    <property type="entry name" value="ZN2_CY6_FUNGAL_2"/>
    <property type="match status" value="1"/>
</dbReference>
<organism evidence="8 9">
    <name type="scientific">Alternaria panax</name>
    <dbReference type="NCBI Taxonomy" id="48097"/>
    <lineage>
        <taxon>Eukaryota</taxon>
        <taxon>Fungi</taxon>
        <taxon>Dikarya</taxon>
        <taxon>Ascomycota</taxon>
        <taxon>Pezizomycotina</taxon>
        <taxon>Dothideomycetes</taxon>
        <taxon>Pleosporomycetidae</taxon>
        <taxon>Pleosporales</taxon>
        <taxon>Pleosporineae</taxon>
        <taxon>Pleosporaceae</taxon>
        <taxon>Alternaria</taxon>
        <taxon>Alternaria sect. Panax</taxon>
    </lineage>
</organism>